<organism evidence="2 3">
    <name type="scientific">Pseudomarimonas salicorniae</name>
    <dbReference type="NCBI Taxonomy" id="2933270"/>
    <lineage>
        <taxon>Bacteria</taxon>
        <taxon>Pseudomonadati</taxon>
        <taxon>Pseudomonadota</taxon>
        <taxon>Gammaproteobacteria</taxon>
        <taxon>Lysobacterales</taxon>
        <taxon>Lysobacteraceae</taxon>
        <taxon>Pseudomarimonas</taxon>
    </lineage>
</organism>
<dbReference type="Proteomes" id="UP001431449">
    <property type="component" value="Unassembled WGS sequence"/>
</dbReference>
<name>A0ABT0GH63_9GAMM</name>
<reference evidence="2" key="1">
    <citation type="submission" date="2022-04" db="EMBL/GenBank/DDBJ databases">
        <title>Lysobacter sp. CAU 1642 isolated from sea sand.</title>
        <authorList>
            <person name="Kim W."/>
        </authorList>
    </citation>
    <scope>NUCLEOTIDE SEQUENCE</scope>
    <source>
        <strain evidence="2">CAU 1642</strain>
    </source>
</reference>
<keyword evidence="3" id="KW-1185">Reference proteome</keyword>
<dbReference type="EMBL" id="JALNMH010000007">
    <property type="protein sequence ID" value="MCK7593873.1"/>
    <property type="molecule type" value="Genomic_DNA"/>
</dbReference>
<protein>
    <submittedName>
        <fullName evidence="2">Uncharacterized protein</fullName>
    </submittedName>
</protein>
<keyword evidence="1" id="KW-0175">Coiled coil</keyword>
<comment type="caution">
    <text evidence="2">The sequence shown here is derived from an EMBL/GenBank/DDBJ whole genome shotgun (WGS) entry which is preliminary data.</text>
</comment>
<evidence type="ECO:0000313" key="2">
    <source>
        <dbReference type="EMBL" id="MCK7593873.1"/>
    </source>
</evidence>
<feature type="coiled-coil region" evidence="1">
    <location>
        <begin position="107"/>
        <end position="155"/>
    </location>
</feature>
<dbReference type="RefSeq" id="WP_248208469.1">
    <property type="nucleotide sequence ID" value="NZ_JALNMH010000007.1"/>
</dbReference>
<proteinExistence type="predicted"/>
<sequence length="258" mass="27575">MPPEHPLRNLLIDCRIALRRAGAGDQGAALGGRIDAAIREIDRGQASAAAAVEEPSQGRTSSQQVALAWQTACRGLMLAQPQIYSELRDKVMGLLDQRELRDPDQELLAAEAEAQRLHSELAALRTRLNEMILRAGQAQTALGTLRDALEEATREMTGADAYRDAQSLALARVEWLANRQSSAVAAPAGAAVEQGPMPSQALLQAVAGGSREFSQVQREWVVGEALGLTGWSMTPVELLAKGDAWLASKILEGQQPAG</sequence>
<accession>A0ABT0GH63</accession>
<evidence type="ECO:0000313" key="3">
    <source>
        <dbReference type="Proteomes" id="UP001431449"/>
    </source>
</evidence>
<evidence type="ECO:0000256" key="1">
    <source>
        <dbReference type="SAM" id="Coils"/>
    </source>
</evidence>
<gene>
    <name evidence="2" type="ORF">M0G41_09340</name>
</gene>